<dbReference type="OMA" id="ELWYGLY"/>
<comment type="function">
    <text evidence="9">Endonuclease that specifically degrades the RNA of RNA-DNA hybrids.</text>
</comment>
<keyword evidence="8 9" id="KW-0460">Magnesium</keyword>
<evidence type="ECO:0000256" key="3">
    <source>
        <dbReference type="ARBA" id="ARBA00005300"/>
    </source>
</evidence>
<dbReference type="SUPFAM" id="SSF55658">
    <property type="entry name" value="L9 N-domain-like"/>
    <property type="match status" value="1"/>
</dbReference>
<reference evidence="13" key="1">
    <citation type="submission" date="2020-12" db="UniProtKB">
        <authorList>
            <consortium name="WormBaseParasite"/>
        </authorList>
    </citation>
    <scope>IDENTIFICATION</scope>
    <source>
        <strain evidence="13">MHco3</strain>
    </source>
</reference>
<dbReference type="WBParaSite" id="HCON_00041260-00001">
    <property type="protein sequence ID" value="HCON_00041260-00001"/>
    <property type="gene ID" value="HCON_00041260"/>
</dbReference>
<dbReference type="Pfam" id="PF00075">
    <property type="entry name" value="RNase_H"/>
    <property type="match status" value="1"/>
</dbReference>
<evidence type="ECO:0000256" key="4">
    <source>
        <dbReference type="ARBA" id="ARBA00022722"/>
    </source>
</evidence>
<comment type="similarity">
    <text evidence="3 9">Belongs to the RNase H family.</text>
</comment>
<dbReference type="SUPFAM" id="SSF53098">
    <property type="entry name" value="Ribonuclease H-like"/>
    <property type="match status" value="1"/>
</dbReference>
<dbReference type="GO" id="GO:0003676">
    <property type="term" value="F:nucleic acid binding"/>
    <property type="evidence" value="ECO:0007669"/>
    <property type="project" value="UniProtKB-UniRule"/>
</dbReference>
<evidence type="ECO:0000313" key="12">
    <source>
        <dbReference type="Proteomes" id="UP000025227"/>
    </source>
</evidence>
<dbReference type="PANTHER" id="PTHR10642:SF26">
    <property type="entry name" value="RIBONUCLEASE H1"/>
    <property type="match status" value="1"/>
</dbReference>
<evidence type="ECO:0000256" key="6">
    <source>
        <dbReference type="ARBA" id="ARBA00022759"/>
    </source>
</evidence>
<dbReference type="Proteomes" id="UP000025227">
    <property type="component" value="Unplaced"/>
</dbReference>
<feature type="region of interest" description="Disordered" evidence="10">
    <location>
        <begin position="61"/>
        <end position="80"/>
    </location>
</feature>
<dbReference type="EC" id="3.1.26.4" evidence="9"/>
<dbReference type="InterPro" id="IPR011320">
    <property type="entry name" value="RNase_H1_N"/>
</dbReference>
<dbReference type="InterPro" id="IPR037056">
    <property type="entry name" value="RNase_H1_N_sf"/>
</dbReference>
<dbReference type="CDD" id="cd09280">
    <property type="entry name" value="RNase_HI_eukaryote_like"/>
    <property type="match status" value="1"/>
</dbReference>
<protein>
    <recommendedName>
        <fullName evidence="9">Ribonuclease H1</fullName>
        <shortName evidence="9">RNase H1</shortName>
        <ecNumber evidence="9">3.1.26.4</ecNumber>
    </recommendedName>
</protein>
<dbReference type="GO" id="GO:0004523">
    <property type="term" value="F:RNA-DNA hybrid ribonuclease activity"/>
    <property type="evidence" value="ECO:0007669"/>
    <property type="project" value="UniProtKB-UniRule"/>
</dbReference>
<organism evidence="12 13">
    <name type="scientific">Haemonchus contortus</name>
    <name type="common">Barber pole worm</name>
    <dbReference type="NCBI Taxonomy" id="6289"/>
    <lineage>
        <taxon>Eukaryota</taxon>
        <taxon>Metazoa</taxon>
        <taxon>Ecdysozoa</taxon>
        <taxon>Nematoda</taxon>
        <taxon>Chromadorea</taxon>
        <taxon>Rhabditida</taxon>
        <taxon>Rhabditina</taxon>
        <taxon>Rhabditomorpha</taxon>
        <taxon>Strongyloidea</taxon>
        <taxon>Trichostrongylidae</taxon>
        <taxon>Haemonchus</taxon>
    </lineage>
</organism>
<evidence type="ECO:0000259" key="11">
    <source>
        <dbReference type="PROSITE" id="PS50879"/>
    </source>
</evidence>
<dbReference type="GO" id="GO:0043137">
    <property type="term" value="P:DNA replication, removal of RNA primer"/>
    <property type="evidence" value="ECO:0007669"/>
    <property type="project" value="TreeGrafter"/>
</dbReference>
<evidence type="ECO:0000256" key="2">
    <source>
        <dbReference type="ARBA" id="ARBA00001946"/>
    </source>
</evidence>
<dbReference type="OrthoDB" id="90239at2759"/>
<keyword evidence="5 9" id="KW-0479">Metal-binding</keyword>
<proteinExistence type="inferred from homology"/>
<keyword evidence="12" id="KW-1185">Reference proteome</keyword>
<dbReference type="InterPro" id="IPR009027">
    <property type="entry name" value="Ribosomal_bL9/RNase_H1_N"/>
</dbReference>
<dbReference type="AlphaFoldDB" id="A0A7I4Y3V3"/>
<name>A0A7I4Y3V3_HAECO</name>
<keyword evidence="6 9" id="KW-0255">Endonuclease</keyword>
<evidence type="ECO:0000256" key="8">
    <source>
        <dbReference type="ARBA" id="ARBA00022842"/>
    </source>
</evidence>
<evidence type="ECO:0000256" key="1">
    <source>
        <dbReference type="ARBA" id="ARBA00000077"/>
    </source>
</evidence>
<dbReference type="Gene3D" id="3.40.970.10">
    <property type="entry name" value="Ribonuclease H1, N-terminal domain"/>
    <property type="match status" value="1"/>
</dbReference>
<sequence>MAKGGYYAVANGRKVGIFGSWDECRAQVDGYPQARYKKFVTVSEALAFIDNYRLGCTSGNTSSISRASSEDGANKNTSRKRKCAVDSSSVASTSDFPKRLKNCDPEVWRDAPVVYTDGACSNNGRCDAKAGYGVFWGKNHVDNLYGPVFGAPTNNRGELQAVDQALKQAINKKLPAIVLRTDSKLLINSLDNYMDKWKRNSWKTVDGKDVLNQDLLRSIDESTRKILVKFEYVAGHSGDFGNDAADELARRGAQMYTTQRSM</sequence>
<dbReference type="FunFam" id="3.40.970.10:FF:000001">
    <property type="entry name" value="Ribonuclease H1"/>
    <property type="match status" value="1"/>
</dbReference>
<dbReference type="InterPro" id="IPR012337">
    <property type="entry name" value="RNaseH-like_sf"/>
</dbReference>
<comment type="cofactor">
    <cofactor evidence="2 9">
        <name>Mg(2+)</name>
        <dbReference type="ChEBI" id="CHEBI:18420"/>
    </cofactor>
</comment>
<comment type="catalytic activity">
    <reaction evidence="1 9">
        <text>Endonucleolytic cleavage to 5'-phosphomonoester.</text>
        <dbReference type="EC" id="3.1.26.4"/>
    </reaction>
</comment>
<dbReference type="PIRSF" id="PIRSF036852">
    <property type="entry name" value="Ribonuclease_H1_euk"/>
    <property type="match status" value="1"/>
</dbReference>
<feature type="domain" description="RNase H type-1" evidence="11">
    <location>
        <begin position="108"/>
        <end position="254"/>
    </location>
</feature>
<keyword evidence="7 9" id="KW-0378">Hydrolase</keyword>
<evidence type="ECO:0000313" key="13">
    <source>
        <dbReference type="WBParaSite" id="HCON_00041260-00001"/>
    </source>
</evidence>
<evidence type="ECO:0000256" key="5">
    <source>
        <dbReference type="ARBA" id="ARBA00022723"/>
    </source>
</evidence>
<dbReference type="PANTHER" id="PTHR10642">
    <property type="entry name" value="RIBONUCLEASE H1"/>
    <property type="match status" value="1"/>
</dbReference>
<dbReference type="PROSITE" id="PS50879">
    <property type="entry name" value="RNASE_H_1"/>
    <property type="match status" value="1"/>
</dbReference>
<dbReference type="InterPro" id="IPR036397">
    <property type="entry name" value="RNaseH_sf"/>
</dbReference>
<dbReference type="Pfam" id="PF01693">
    <property type="entry name" value="Cauli_VI"/>
    <property type="match status" value="1"/>
</dbReference>
<dbReference type="InterPro" id="IPR017067">
    <property type="entry name" value="RNase_H1_euk"/>
</dbReference>
<evidence type="ECO:0000256" key="7">
    <source>
        <dbReference type="ARBA" id="ARBA00022801"/>
    </source>
</evidence>
<evidence type="ECO:0000256" key="10">
    <source>
        <dbReference type="SAM" id="MobiDB-lite"/>
    </source>
</evidence>
<keyword evidence="4 9" id="KW-0540">Nuclease</keyword>
<dbReference type="Gene3D" id="3.30.420.10">
    <property type="entry name" value="Ribonuclease H-like superfamily/Ribonuclease H"/>
    <property type="match status" value="1"/>
</dbReference>
<evidence type="ECO:0000256" key="9">
    <source>
        <dbReference type="PIRNR" id="PIRNR036852"/>
    </source>
</evidence>
<dbReference type="GO" id="GO:0000287">
    <property type="term" value="F:magnesium ion binding"/>
    <property type="evidence" value="ECO:0007669"/>
    <property type="project" value="UniProtKB-UniRule"/>
</dbReference>
<accession>A0A7I4Y3V3</accession>
<dbReference type="InterPro" id="IPR050092">
    <property type="entry name" value="RNase_H"/>
</dbReference>
<dbReference type="InterPro" id="IPR002156">
    <property type="entry name" value="RNaseH_domain"/>
</dbReference>